<name>Q4SJM6_TETNG</name>
<gene>
    <name evidence="1" type="ORF">GSTENG00017139001</name>
</gene>
<protein>
    <submittedName>
        <fullName evidence="1">(spotted green pufferfish) hypothetical protein</fullName>
    </submittedName>
</protein>
<comment type="caution">
    <text evidence="1">The sequence shown here is derived from an EMBL/GenBank/DDBJ whole genome shotgun (WGS) entry which is preliminary data.</text>
</comment>
<reference evidence="1" key="2">
    <citation type="submission" date="2004-02" db="EMBL/GenBank/DDBJ databases">
        <authorList>
            <consortium name="Genoscope"/>
            <consortium name="Whitehead Institute Centre for Genome Research"/>
        </authorList>
    </citation>
    <scope>NUCLEOTIDE SEQUENCE</scope>
</reference>
<dbReference type="AlphaFoldDB" id="Q4SJM6"/>
<dbReference type="KEGG" id="tng:GSTEN00017139G001"/>
<sequence length="64" mass="7641">MSRKHHHFRGAEVSCCVKYFLFGFNILFWVSKWSKCWSQKSFLKCWDKVVLTLCCEVFEAGRDS</sequence>
<accession>Q4SJM6</accession>
<reference evidence="1" key="1">
    <citation type="journal article" date="2004" name="Nature">
        <title>Genome duplication in the teleost fish Tetraodon nigroviridis reveals the early vertebrate proto-karyotype.</title>
        <authorList>
            <person name="Jaillon O."/>
            <person name="Aury J.-M."/>
            <person name="Brunet F."/>
            <person name="Petit J.-L."/>
            <person name="Stange-Thomann N."/>
            <person name="Mauceli E."/>
            <person name="Bouneau L."/>
            <person name="Fischer C."/>
            <person name="Ozouf-Costaz C."/>
            <person name="Bernot A."/>
            <person name="Nicaud S."/>
            <person name="Jaffe D."/>
            <person name="Fisher S."/>
            <person name="Lutfalla G."/>
            <person name="Dossat C."/>
            <person name="Segurens B."/>
            <person name="Dasilva C."/>
            <person name="Salanoubat M."/>
            <person name="Levy M."/>
            <person name="Boudet N."/>
            <person name="Castellano S."/>
            <person name="Anthouard V."/>
            <person name="Jubin C."/>
            <person name="Castelli V."/>
            <person name="Katinka M."/>
            <person name="Vacherie B."/>
            <person name="Biemont C."/>
            <person name="Skalli Z."/>
            <person name="Cattolico L."/>
            <person name="Poulain J."/>
            <person name="De Berardinis V."/>
            <person name="Cruaud C."/>
            <person name="Duprat S."/>
            <person name="Brottier P."/>
            <person name="Coutanceau J.-P."/>
            <person name="Gouzy J."/>
            <person name="Parra G."/>
            <person name="Lardier G."/>
            <person name="Chapple C."/>
            <person name="McKernan K.J."/>
            <person name="McEwan P."/>
            <person name="Bosak S."/>
            <person name="Kellis M."/>
            <person name="Volff J.-N."/>
            <person name="Guigo R."/>
            <person name="Zody M.C."/>
            <person name="Mesirov J."/>
            <person name="Lindblad-Toh K."/>
            <person name="Birren B."/>
            <person name="Nusbaum C."/>
            <person name="Kahn D."/>
            <person name="Robinson-Rechavi M."/>
            <person name="Laudet V."/>
            <person name="Schachter V."/>
            <person name="Quetier F."/>
            <person name="Saurin W."/>
            <person name="Scarpelli C."/>
            <person name="Wincker P."/>
            <person name="Lander E.S."/>
            <person name="Weissenbach J."/>
            <person name="Roest Crollius H."/>
        </authorList>
    </citation>
    <scope>NUCLEOTIDE SEQUENCE [LARGE SCALE GENOMIC DNA]</scope>
</reference>
<evidence type="ECO:0000313" key="1">
    <source>
        <dbReference type="EMBL" id="CAF99156.1"/>
    </source>
</evidence>
<dbReference type="EMBL" id="CAAE01014573">
    <property type="protein sequence ID" value="CAF99156.1"/>
    <property type="molecule type" value="Genomic_DNA"/>
</dbReference>
<organism evidence="1">
    <name type="scientific">Tetraodon nigroviridis</name>
    <name type="common">Spotted green pufferfish</name>
    <name type="synonym">Chelonodon nigroviridis</name>
    <dbReference type="NCBI Taxonomy" id="99883"/>
    <lineage>
        <taxon>Eukaryota</taxon>
        <taxon>Metazoa</taxon>
        <taxon>Chordata</taxon>
        <taxon>Craniata</taxon>
        <taxon>Vertebrata</taxon>
        <taxon>Euteleostomi</taxon>
        <taxon>Actinopterygii</taxon>
        <taxon>Neopterygii</taxon>
        <taxon>Teleostei</taxon>
        <taxon>Neoteleostei</taxon>
        <taxon>Acanthomorphata</taxon>
        <taxon>Eupercaria</taxon>
        <taxon>Tetraodontiformes</taxon>
        <taxon>Tetradontoidea</taxon>
        <taxon>Tetraodontidae</taxon>
        <taxon>Tetraodon</taxon>
    </lineage>
</organism>
<proteinExistence type="predicted"/>
<dbReference type="OrthoDB" id="2014092at2759"/>